<sequence length="195" mass="22079">MEEQALMMMKMARDNDEQRRGLRRQRRQRAKASEAATADGEGFRASNLRQTATADPTTTRSLNRSDDRDFKVWERDFGERERELTVSEISERERVDDMARSKDEGFHVVDYRERDLVIAHGGTEGDASESSRSPLGMKKEKNVIWVGLAGVKPPEGHRAPEGPEAPEVPEAAEAPDLPEMKKSKKTHMILYLVGQ</sequence>
<evidence type="ECO:0000313" key="2">
    <source>
        <dbReference type="EMBL" id="KAK9132725.1"/>
    </source>
</evidence>
<name>A0AAP0JFN0_9MAGN</name>
<gene>
    <name evidence="2" type="ORF">Scep_012253</name>
</gene>
<feature type="compositionally biased region" description="Basic residues" evidence="1">
    <location>
        <begin position="21"/>
        <end position="30"/>
    </location>
</feature>
<dbReference type="Proteomes" id="UP001419268">
    <property type="component" value="Unassembled WGS sequence"/>
</dbReference>
<protein>
    <submittedName>
        <fullName evidence="2">Uncharacterized protein</fullName>
    </submittedName>
</protein>
<reference evidence="2 3" key="1">
    <citation type="submission" date="2024-01" db="EMBL/GenBank/DDBJ databases">
        <title>Genome assemblies of Stephania.</title>
        <authorList>
            <person name="Yang L."/>
        </authorList>
    </citation>
    <scope>NUCLEOTIDE SEQUENCE [LARGE SCALE GENOMIC DNA]</scope>
    <source>
        <strain evidence="2">JXDWG</strain>
        <tissue evidence="2">Leaf</tissue>
    </source>
</reference>
<proteinExistence type="predicted"/>
<evidence type="ECO:0000256" key="1">
    <source>
        <dbReference type="SAM" id="MobiDB-lite"/>
    </source>
</evidence>
<dbReference type="AlphaFoldDB" id="A0AAP0JFN0"/>
<evidence type="ECO:0000313" key="3">
    <source>
        <dbReference type="Proteomes" id="UP001419268"/>
    </source>
</evidence>
<organism evidence="2 3">
    <name type="scientific">Stephania cephalantha</name>
    <dbReference type="NCBI Taxonomy" id="152367"/>
    <lineage>
        <taxon>Eukaryota</taxon>
        <taxon>Viridiplantae</taxon>
        <taxon>Streptophyta</taxon>
        <taxon>Embryophyta</taxon>
        <taxon>Tracheophyta</taxon>
        <taxon>Spermatophyta</taxon>
        <taxon>Magnoliopsida</taxon>
        <taxon>Ranunculales</taxon>
        <taxon>Menispermaceae</taxon>
        <taxon>Menispermoideae</taxon>
        <taxon>Cissampelideae</taxon>
        <taxon>Stephania</taxon>
    </lineage>
</organism>
<feature type="compositionally biased region" description="Basic and acidic residues" evidence="1">
    <location>
        <begin position="11"/>
        <end position="20"/>
    </location>
</feature>
<keyword evidence="3" id="KW-1185">Reference proteome</keyword>
<feature type="compositionally biased region" description="Polar residues" evidence="1">
    <location>
        <begin position="47"/>
        <end position="62"/>
    </location>
</feature>
<feature type="region of interest" description="Disordered" evidence="1">
    <location>
        <begin position="1"/>
        <end position="68"/>
    </location>
</feature>
<dbReference type="EMBL" id="JBBNAG010000005">
    <property type="protein sequence ID" value="KAK9132725.1"/>
    <property type="molecule type" value="Genomic_DNA"/>
</dbReference>
<feature type="region of interest" description="Disordered" evidence="1">
    <location>
        <begin position="151"/>
        <end position="185"/>
    </location>
</feature>
<comment type="caution">
    <text evidence="2">The sequence shown here is derived from an EMBL/GenBank/DDBJ whole genome shotgun (WGS) entry which is preliminary data.</text>
</comment>
<accession>A0AAP0JFN0</accession>